<evidence type="ECO:0000313" key="2">
    <source>
        <dbReference type="Ensembl" id="ENSACAP00000039741.1"/>
    </source>
</evidence>
<dbReference type="InParanoid" id="A0A803TX01"/>
<dbReference type="CDD" id="cd22976">
    <property type="entry name" value="DD_EFCAB10"/>
    <property type="match status" value="1"/>
</dbReference>
<reference evidence="2" key="2">
    <citation type="submission" date="2025-08" db="UniProtKB">
        <authorList>
            <consortium name="Ensembl"/>
        </authorList>
    </citation>
    <scope>IDENTIFICATION</scope>
</reference>
<dbReference type="GeneTree" id="ENSGT00940000154487"/>
<dbReference type="Proteomes" id="UP000001646">
    <property type="component" value="Chromosome 5"/>
</dbReference>
<dbReference type="GO" id="GO:0005509">
    <property type="term" value="F:calcium ion binding"/>
    <property type="evidence" value="ECO:0007669"/>
    <property type="project" value="InterPro"/>
</dbReference>
<dbReference type="CTD" id="100130771"/>
<keyword evidence="3" id="KW-1185">Reference proteome</keyword>
<dbReference type="GeneID" id="100560850"/>
<reference evidence="2 3" key="1">
    <citation type="submission" date="2009-12" db="EMBL/GenBank/DDBJ databases">
        <title>The Genome Sequence of Anolis carolinensis (Green Anole Lizard).</title>
        <authorList>
            <consortium name="The Genome Sequencing Platform"/>
            <person name="Di Palma F."/>
            <person name="Alfoldi J."/>
            <person name="Heiman D."/>
            <person name="Young S."/>
            <person name="Grabherr M."/>
            <person name="Johnson J."/>
            <person name="Lander E.S."/>
            <person name="Lindblad-Toh K."/>
        </authorList>
    </citation>
    <scope>NUCLEOTIDE SEQUENCE [LARGE SCALE GENOMIC DNA]</scope>
    <source>
        <strain evidence="2 3">JBL SC #1</strain>
    </source>
</reference>
<name>A0A803TX01_ANOCA</name>
<dbReference type="AlphaFoldDB" id="A0A803TX01"/>
<dbReference type="PANTHER" id="PTHR21847:SF1">
    <property type="entry name" value="EF-HAND CALCIUM-BINDING DOMAIN-CONTAINING PROTEIN 10"/>
    <property type="match status" value="1"/>
</dbReference>
<reference evidence="2" key="3">
    <citation type="submission" date="2025-09" db="UniProtKB">
        <authorList>
            <consortium name="Ensembl"/>
        </authorList>
    </citation>
    <scope>IDENTIFICATION</scope>
</reference>
<accession>A0A803TX01</accession>
<dbReference type="InterPro" id="IPR049760">
    <property type="entry name" value="DD_EFCAB10"/>
</dbReference>
<dbReference type="PANTHER" id="PTHR21847">
    <property type="entry name" value="EF-HAND CALCIUM-BINDING DOMAIN-CONTAINING PROTEIN 10"/>
    <property type="match status" value="1"/>
</dbReference>
<dbReference type="InterPro" id="IPR039879">
    <property type="entry name" value="EFC10"/>
</dbReference>
<dbReference type="KEGG" id="acs:100560850"/>
<protein>
    <submittedName>
        <fullName evidence="2">EF-hand calcium binding domain 10</fullName>
    </submittedName>
</protein>
<dbReference type="Pfam" id="PF24548">
    <property type="entry name" value="EF_EFCAB10_C"/>
    <property type="match status" value="1"/>
</dbReference>
<dbReference type="InterPro" id="IPR056587">
    <property type="entry name" value="EF_EFCAB10_C"/>
</dbReference>
<dbReference type="OrthoDB" id="10260455at2759"/>
<evidence type="ECO:0000313" key="3">
    <source>
        <dbReference type="Proteomes" id="UP000001646"/>
    </source>
</evidence>
<dbReference type="SUPFAM" id="SSF47473">
    <property type="entry name" value="EF-hand"/>
    <property type="match status" value="1"/>
</dbReference>
<dbReference type="InterPro" id="IPR002048">
    <property type="entry name" value="EF_hand_dom"/>
</dbReference>
<dbReference type="InterPro" id="IPR011992">
    <property type="entry name" value="EF-hand-dom_pair"/>
</dbReference>
<dbReference type="SUPFAM" id="SSF47391">
    <property type="entry name" value="Dimerization-anchoring domain of cAMP-dependent PK regulatory subunit"/>
    <property type="match status" value="1"/>
</dbReference>
<feature type="domain" description="EF-hand" evidence="1">
    <location>
        <begin position="60"/>
        <end position="95"/>
    </location>
</feature>
<dbReference type="Ensembl" id="ENSACAT00000043860.1">
    <property type="protein sequence ID" value="ENSACAP00000039741.1"/>
    <property type="gene ID" value="ENSACAG00000034700.1"/>
</dbReference>
<organism evidence="2 3">
    <name type="scientific">Anolis carolinensis</name>
    <name type="common">Green anole</name>
    <name type="synonym">American chameleon</name>
    <dbReference type="NCBI Taxonomy" id="28377"/>
    <lineage>
        <taxon>Eukaryota</taxon>
        <taxon>Metazoa</taxon>
        <taxon>Chordata</taxon>
        <taxon>Craniata</taxon>
        <taxon>Vertebrata</taxon>
        <taxon>Euteleostomi</taxon>
        <taxon>Lepidosauria</taxon>
        <taxon>Squamata</taxon>
        <taxon>Bifurcata</taxon>
        <taxon>Unidentata</taxon>
        <taxon>Episquamata</taxon>
        <taxon>Toxicofera</taxon>
        <taxon>Iguania</taxon>
        <taxon>Dactyloidae</taxon>
        <taxon>Anolis</taxon>
    </lineage>
</organism>
<sequence>MDREEEGREYLAQYKIPELLHTLTALLLFYRPDRPREFLIRTLEKIKLAKLTNSEYPCLMEESNLDTMFGMLDVEGRGTINLAQYKGALEALGLSSEDEPYQETDLITQNVFKENVMKKIGEMWASF</sequence>
<evidence type="ECO:0000259" key="1">
    <source>
        <dbReference type="PROSITE" id="PS50222"/>
    </source>
</evidence>
<dbReference type="RefSeq" id="XP_008109768.1">
    <property type="nucleotide sequence ID" value="XM_008111561.2"/>
</dbReference>
<dbReference type="PROSITE" id="PS50222">
    <property type="entry name" value="EF_HAND_2"/>
    <property type="match status" value="1"/>
</dbReference>
<proteinExistence type="predicted"/>
<gene>
    <name evidence="2" type="primary">EFCAB10</name>
</gene>